<proteinExistence type="predicted"/>
<feature type="region of interest" description="Disordered" evidence="2">
    <location>
        <begin position="207"/>
        <end position="229"/>
    </location>
</feature>
<organism evidence="3 4">
    <name type="scientific">Cottoperca gobio</name>
    <name type="common">Frogmouth</name>
    <name type="synonym">Aphritis gobio</name>
    <dbReference type="NCBI Taxonomy" id="56716"/>
    <lineage>
        <taxon>Eukaryota</taxon>
        <taxon>Metazoa</taxon>
        <taxon>Chordata</taxon>
        <taxon>Craniata</taxon>
        <taxon>Vertebrata</taxon>
        <taxon>Euteleostomi</taxon>
        <taxon>Actinopterygii</taxon>
        <taxon>Neopterygii</taxon>
        <taxon>Teleostei</taxon>
        <taxon>Neoteleostei</taxon>
        <taxon>Acanthomorphata</taxon>
        <taxon>Eupercaria</taxon>
        <taxon>Perciformes</taxon>
        <taxon>Notothenioidei</taxon>
        <taxon>Bovichtidae</taxon>
        <taxon>Cottoperca</taxon>
    </lineage>
</organism>
<dbReference type="GeneID" id="115028589"/>
<feature type="region of interest" description="Disordered" evidence="2">
    <location>
        <begin position="437"/>
        <end position="457"/>
    </location>
</feature>
<evidence type="ECO:0000313" key="3">
    <source>
        <dbReference type="Proteomes" id="UP000504630"/>
    </source>
</evidence>
<dbReference type="PANTHER" id="PTHR48190:SF2">
    <property type="entry name" value="PROGRAMMED CELL DEATH PROTEIN 7"/>
    <property type="match status" value="1"/>
</dbReference>
<evidence type="ECO:0000256" key="1">
    <source>
        <dbReference type="SAM" id="Coils"/>
    </source>
</evidence>
<dbReference type="CTD" id="10081"/>
<keyword evidence="3" id="KW-1185">Reference proteome</keyword>
<dbReference type="AlphaFoldDB" id="A0A6J2S998"/>
<keyword evidence="1" id="KW-0175">Coiled coil</keyword>
<feature type="coiled-coil region" evidence="1">
    <location>
        <begin position="362"/>
        <end position="392"/>
    </location>
</feature>
<reference evidence="4" key="1">
    <citation type="submission" date="2025-08" db="UniProtKB">
        <authorList>
            <consortium name="RefSeq"/>
        </authorList>
    </citation>
    <scope>IDENTIFICATION</scope>
</reference>
<evidence type="ECO:0000256" key="2">
    <source>
        <dbReference type="SAM" id="MobiDB-lite"/>
    </source>
</evidence>
<dbReference type="GO" id="GO:0005689">
    <property type="term" value="C:U12-type spliceosomal complex"/>
    <property type="evidence" value="ECO:0007669"/>
    <property type="project" value="TreeGrafter"/>
</dbReference>
<dbReference type="InParanoid" id="A0A6J2S998"/>
<gene>
    <name evidence="4" type="primary">pdcd7</name>
</gene>
<feature type="compositionally biased region" description="Basic and acidic residues" evidence="2">
    <location>
        <begin position="440"/>
        <end position="457"/>
    </location>
</feature>
<feature type="region of interest" description="Disordered" evidence="2">
    <location>
        <begin position="33"/>
        <end position="56"/>
    </location>
</feature>
<feature type="region of interest" description="Disordered" evidence="2">
    <location>
        <begin position="141"/>
        <end position="195"/>
    </location>
</feature>
<sequence length="543" mass="61980">MENIYHHASSETQQHLAYNGGYLETPYTANNVNMPLPGSAAHEPTQPDHNASPWTSARGYDGHAYGFMCDFPAPPPGGGGGFGGPRMPFPYGFDPSVPPPPFGCPPPGHFPNVVNTAPINTYSSRGASTVQTFTVTQRFGPQTTRYDLDSSQKQQHEYEGFSERAALYPPQGKDHDRSPRTATRPEDETALQRRQDQQWLGRFLKGREKSPQSPQTPRQPPPHSCAPAPGLREALYSAARLVSQLTRSCETLRNNVENECVWADSYVMALNVKRELQDSLRVLGDSERLGSWKAKLSRVSKRRARRLRARTLLQVEDKEREDLITEKEAAINTWRLQQIRQVEEKKKERELKLAADSVLCEVRKKQADVKRMQDILRSLEKLRRLRKEAASRKGIVTERECDEAFGSRLEQLRCVMKKRTGVYSAEEKALMVMLEGEQEEERRREQEKHVKKERERQLQRKHRVDAMLFGDKLPADCVLEPFREYYTQAERSLHALLQIRREWDTFVVLADHPDSSPVPHSWILPDAPSDQAWASALHIADTE</sequence>
<dbReference type="RefSeq" id="XP_029318322.1">
    <property type="nucleotide sequence ID" value="XM_029462462.1"/>
</dbReference>
<name>A0A6J2S998_COTGO</name>
<feature type="compositionally biased region" description="Basic and acidic residues" evidence="2">
    <location>
        <begin position="172"/>
        <end position="195"/>
    </location>
</feature>
<dbReference type="InterPro" id="IPR052831">
    <property type="entry name" value="Apoptosis_promoter"/>
</dbReference>
<accession>A0A6J2S998</accession>
<dbReference type="OrthoDB" id="2289628at2759"/>
<dbReference type="KEGG" id="cgob:115028589"/>
<dbReference type="PANTHER" id="PTHR48190">
    <property type="entry name" value="PROGRAMMED CELL DEATH PROTEIN 7"/>
    <property type="match status" value="1"/>
</dbReference>
<dbReference type="Proteomes" id="UP000504630">
    <property type="component" value="Chromosome 3"/>
</dbReference>
<dbReference type="InterPro" id="IPR031974">
    <property type="entry name" value="PDCD7"/>
</dbReference>
<dbReference type="Pfam" id="PF16021">
    <property type="entry name" value="PDCD7"/>
    <property type="match status" value="1"/>
</dbReference>
<protein>
    <submittedName>
        <fullName evidence="4">Programmed cell death protein 7</fullName>
    </submittedName>
</protein>
<feature type="compositionally biased region" description="Basic and acidic residues" evidence="2">
    <location>
        <begin position="146"/>
        <end position="162"/>
    </location>
</feature>
<evidence type="ECO:0000313" key="4">
    <source>
        <dbReference type="RefSeq" id="XP_029318322.1"/>
    </source>
</evidence>